<proteinExistence type="predicted"/>
<feature type="region of interest" description="Disordered" evidence="1">
    <location>
        <begin position="213"/>
        <end position="247"/>
    </location>
</feature>
<dbReference type="EMBL" id="JAUIRO010000001">
    <property type="protein sequence ID" value="KAK0733641.1"/>
    <property type="molecule type" value="Genomic_DNA"/>
</dbReference>
<protein>
    <submittedName>
        <fullName evidence="2">Uncharacterized protein</fullName>
    </submittedName>
</protein>
<feature type="compositionally biased region" description="Polar residues" evidence="1">
    <location>
        <begin position="66"/>
        <end position="91"/>
    </location>
</feature>
<evidence type="ECO:0000313" key="3">
    <source>
        <dbReference type="Proteomes" id="UP001172101"/>
    </source>
</evidence>
<sequence>MTADRHAGKDAWTAPQNSRMYGPVQSVGSALERTLGGSRDAFNHTASQPGQERLTADRQSRLPPLQRNSNSLTAGRQTARQGRASNGNSNEASARPLFCLSVSSFVFLSGEAGRPGREVWEETAARQGIGIQKPQVLSPLPLPPTCYVWDSLVIFADLGSTPCMPAYTNASREYGRGSATRLRLSCGTVPGRWEWRRNLLLYLPSPVLCEGSRDHLSESGAGPDQFPRRGREGGVQNGAEGMYVPRY</sequence>
<dbReference type="Proteomes" id="UP001172101">
    <property type="component" value="Unassembled WGS sequence"/>
</dbReference>
<feature type="region of interest" description="Disordered" evidence="1">
    <location>
        <begin position="1"/>
        <end position="91"/>
    </location>
</feature>
<dbReference type="RefSeq" id="XP_060302518.1">
    <property type="nucleotide sequence ID" value="XM_060434294.1"/>
</dbReference>
<reference evidence="2" key="1">
    <citation type="submission" date="2023-06" db="EMBL/GenBank/DDBJ databases">
        <title>Genome-scale phylogeny and comparative genomics of the fungal order Sordariales.</title>
        <authorList>
            <consortium name="Lawrence Berkeley National Laboratory"/>
            <person name="Hensen N."/>
            <person name="Bonometti L."/>
            <person name="Westerberg I."/>
            <person name="Brannstrom I.O."/>
            <person name="Guillou S."/>
            <person name="Cros-Aarteil S."/>
            <person name="Calhoun S."/>
            <person name="Haridas S."/>
            <person name="Kuo A."/>
            <person name="Mondo S."/>
            <person name="Pangilinan J."/>
            <person name="Riley R."/>
            <person name="LaButti K."/>
            <person name="Andreopoulos B."/>
            <person name="Lipzen A."/>
            <person name="Chen C."/>
            <person name="Yanf M."/>
            <person name="Daum C."/>
            <person name="Ng V."/>
            <person name="Clum A."/>
            <person name="Steindorff A."/>
            <person name="Ohm R."/>
            <person name="Martin F."/>
            <person name="Silar P."/>
            <person name="Natvig D."/>
            <person name="Lalanne C."/>
            <person name="Gautier V."/>
            <person name="Ament-velasquez S.L."/>
            <person name="Kruys A."/>
            <person name="Hutchinson M.I."/>
            <person name="Powell A.J."/>
            <person name="Barry K."/>
            <person name="Miller A.N."/>
            <person name="Grigoriev I.V."/>
            <person name="Debuchy R."/>
            <person name="Gladieux P."/>
            <person name="Thoren M.H."/>
            <person name="Johannesson H."/>
        </authorList>
    </citation>
    <scope>NUCLEOTIDE SEQUENCE</scope>
    <source>
        <strain evidence="2">SMH2392-1A</strain>
    </source>
</reference>
<gene>
    <name evidence="2" type="ORF">B0T26DRAFT_30679</name>
</gene>
<name>A0AA40EDN9_9PEZI</name>
<dbReference type="AlphaFoldDB" id="A0AA40EDN9"/>
<evidence type="ECO:0000256" key="1">
    <source>
        <dbReference type="SAM" id="MobiDB-lite"/>
    </source>
</evidence>
<organism evidence="2 3">
    <name type="scientific">Lasiosphaeria miniovina</name>
    <dbReference type="NCBI Taxonomy" id="1954250"/>
    <lineage>
        <taxon>Eukaryota</taxon>
        <taxon>Fungi</taxon>
        <taxon>Dikarya</taxon>
        <taxon>Ascomycota</taxon>
        <taxon>Pezizomycotina</taxon>
        <taxon>Sordariomycetes</taxon>
        <taxon>Sordariomycetidae</taxon>
        <taxon>Sordariales</taxon>
        <taxon>Lasiosphaeriaceae</taxon>
        <taxon>Lasiosphaeria</taxon>
    </lineage>
</organism>
<comment type="caution">
    <text evidence="2">The sequence shown here is derived from an EMBL/GenBank/DDBJ whole genome shotgun (WGS) entry which is preliminary data.</text>
</comment>
<dbReference type="GeneID" id="85317564"/>
<accession>A0AA40EDN9</accession>
<keyword evidence="3" id="KW-1185">Reference proteome</keyword>
<evidence type="ECO:0000313" key="2">
    <source>
        <dbReference type="EMBL" id="KAK0733641.1"/>
    </source>
</evidence>